<dbReference type="EMBL" id="KI673511">
    <property type="protein sequence ID" value="ETL37747.1"/>
    <property type="molecule type" value="Genomic_DNA"/>
</dbReference>
<evidence type="ECO:0000313" key="1">
    <source>
        <dbReference type="EMBL" id="ETK84308.1"/>
    </source>
</evidence>
<protein>
    <submittedName>
        <fullName evidence="2">Uncharacterized protein</fullName>
    </submittedName>
</protein>
<reference evidence="1" key="1">
    <citation type="submission" date="2013-11" db="EMBL/GenBank/DDBJ databases">
        <title>The Genome Sequence of Phytophthora parasitica CJ02B3.</title>
        <authorList>
            <consortium name="The Broad Institute Genomics Platform"/>
            <person name="Russ C."/>
            <person name="Tyler B."/>
            <person name="Panabieres F."/>
            <person name="Shan W."/>
            <person name="Tripathy S."/>
            <person name="Grunwald N."/>
            <person name="Machado M."/>
            <person name="Johnson C.S."/>
            <person name="Arredondo F."/>
            <person name="Hong C."/>
            <person name="Coffey M."/>
            <person name="Young S.K."/>
            <person name="Zeng Q."/>
            <person name="Gargeya S."/>
            <person name="Fitzgerald M."/>
            <person name="Abouelleil A."/>
            <person name="Alvarado L."/>
            <person name="Chapman S.B."/>
            <person name="Gainer-Dewar J."/>
            <person name="Goldberg J."/>
            <person name="Griggs A."/>
            <person name="Gujja S."/>
            <person name="Hansen M."/>
            <person name="Howarth C."/>
            <person name="Imamovic A."/>
            <person name="Ireland A."/>
            <person name="Larimer J."/>
            <person name="McCowan C."/>
            <person name="Murphy C."/>
            <person name="Pearson M."/>
            <person name="Poon T.W."/>
            <person name="Priest M."/>
            <person name="Roberts A."/>
            <person name="Saif S."/>
            <person name="Shea T."/>
            <person name="Sykes S."/>
            <person name="Wortman J."/>
            <person name="Nusbaum C."/>
            <person name="Birren B."/>
        </authorList>
    </citation>
    <scope>NUCLEOTIDE SEQUENCE [LARGE SCALE GENOMIC DNA]</scope>
    <source>
        <strain evidence="1">CJ02B3</strain>
    </source>
</reference>
<reference evidence="2" key="2">
    <citation type="submission" date="2013-11" db="EMBL/GenBank/DDBJ databases">
        <title>The Genome Sequence of Phytophthora parasitica CJ05E6.</title>
        <authorList>
            <consortium name="The Broad Institute Genomics Platform"/>
            <person name="Russ C."/>
            <person name="Tyler B."/>
            <person name="Panabieres F."/>
            <person name="Shan W."/>
            <person name="Tripathy S."/>
            <person name="Grunwald N."/>
            <person name="Machado M."/>
            <person name="Johnson C.S."/>
            <person name="Arredondo F."/>
            <person name="Hong C."/>
            <person name="Coffey M."/>
            <person name="Young S.K."/>
            <person name="Zeng Q."/>
            <person name="Gargeya S."/>
            <person name="Fitzgerald M."/>
            <person name="Abouelleil A."/>
            <person name="Alvarado L."/>
            <person name="Chapman S.B."/>
            <person name="Gainer-Dewar J."/>
            <person name="Goldberg J."/>
            <person name="Griggs A."/>
            <person name="Gujja S."/>
            <person name="Hansen M."/>
            <person name="Howarth C."/>
            <person name="Imamovic A."/>
            <person name="Ireland A."/>
            <person name="Larimer J."/>
            <person name="McCowan C."/>
            <person name="Murphy C."/>
            <person name="Pearson M."/>
            <person name="Poon T.W."/>
            <person name="Priest M."/>
            <person name="Roberts A."/>
            <person name="Saif S."/>
            <person name="Shea T."/>
            <person name="Sykes S."/>
            <person name="Wortman J."/>
            <person name="Nusbaum C."/>
            <person name="Birren B."/>
        </authorList>
    </citation>
    <scope>NUCLEOTIDE SEQUENCE [LARGE SCALE GENOMIC DNA]</scope>
    <source>
        <strain evidence="2">CJ05E6</strain>
    </source>
</reference>
<accession>W2IW34</accession>
<evidence type="ECO:0000313" key="2">
    <source>
        <dbReference type="EMBL" id="ETL37747.1"/>
    </source>
</evidence>
<dbReference type="EMBL" id="KI686840">
    <property type="protein sequence ID" value="ETK84308.1"/>
    <property type="molecule type" value="Genomic_DNA"/>
</dbReference>
<sequence>MSKSKKPPKNHLYFHWQLAPQTRTVVDTVSFWGFSLQTSSVGWRHALKAMHGNDHSSSPPEKWRAIALSWILNVIHKP</sequence>
<proteinExistence type="predicted"/>
<dbReference type="Proteomes" id="UP000053236">
    <property type="component" value="Unassembled WGS sequence"/>
</dbReference>
<gene>
    <name evidence="1" type="ORF">L915_10716</name>
    <name evidence="2" type="ORF">L916_10607</name>
</gene>
<dbReference type="Proteomes" id="UP000053864">
    <property type="component" value="Unassembled WGS sequence"/>
</dbReference>
<organism evidence="2">
    <name type="scientific">Phytophthora nicotianae</name>
    <name type="common">Potato buckeye rot agent</name>
    <name type="synonym">Phytophthora parasitica</name>
    <dbReference type="NCBI Taxonomy" id="4792"/>
    <lineage>
        <taxon>Eukaryota</taxon>
        <taxon>Sar</taxon>
        <taxon>Stramenopiles</taxon>
        <taxon>Oomycota</taxon>
        <taxon>Peronosporomycetes</taxon>
        <taxon>Peronosporales</taxon>
        <taxon>Peronosporaceae</taxon>
        <taxon>Phytophthora</taxon>
    </lineage>
</organism>
<name>W2IW34_PHYNI</name>
<dbReference type="AlphaFoldDB" id="W2IW34"/>